<organism evidence="1">
    <name type="scientific">marine metagenome</name>
    <dbReference type="NCBI Taxonomy" id="408172"/>
    <lineage>
        <taxon>unclassified sequences</taxon>
        <taxon>metagenomes</taxon>
        <taxon>ecological metagenomes</taxon>
    </lineage>
</organism>
<sequence length="67" mass="7190">MKMKQQVNLQSTRRDFLATSASGLGGVALSSMLLEDGALGTEFSNPMAPRKPHFDAKAKACICIFMA</sequence>
<name>A0A382JP83_9ZZZZ</name>
<gene>
    <name evidence="1" type="ORF">METZ01_LOCUS266784</name>
</gene>
<evidence type="ECO:0000313" key="1">
    <source>
        <dbReference type="EMBL" id="SVC13930.1"/>
    </source>
</evidence>
<dbReference type="InterPro" id="IPR006311">
    <property type="entry name" value="TAT_signal"/>
</dbReference>
<accession>A0A382JP83</accession>
<dbReference type="PROSITE" id="PS51318">
    <property type="entry name" value="TAT"/>
    <property type="match status" value="1"/>
</dbReference>
<feature type="non-terminal residue" evidence="1">
    <location>
        <position position="67"/>
    </location>
</feature>
<dbReference type="AlphaFoldDB" id="A0A382JP83"/>
<dbReference type="EMBL" id="UINC01075594">
    <property type="protein sequence ID" value="SVC13930.1"/>
    <property type="molecule type" value="Genomic_DNA"/>
</dbReference>
<proteinExistence type="predicted"/>
<dbReference type="InterPro" id="IPR019546">
    <property type="entry name" value="TAT_signal_bac_arc"/>
</dbReference>
<dbReference type="NCBIfam" id="TIGR01409">
    <property type="entry name" value="TAT_signal_seq"/>
    <property type="match status" value="1"/>
</dbReference>
<protein>
    <submittedName>
        <fullName evidence="1">Uncharacterized protein</fullName>
    </submittedName>
</protein>
<reference evidence="1" key="1">
    <citation type="submission" date="2018-05" db="EMBL/GenBank/DDBJ databases">
        <authorList>
            <person name="Lanie J.A."/>
            <person name="Ng W.-L."/>
            <person name="Kazmierczak K.M."/>
            <person name="Andrzejewski T.M."/>
            <person name="Davidsen T.M."/>
            <person name="Wayne K.J."/>
            <person name="Tettelin H."/>
            <person name="Glass J.I."/>
            <person name="Rusch D."/>
            <person name="Podicherti R."/>
            <person name="Tsui H.-C.T."/>
            <person name="Winkler M.E."/>
        </authorList>
    </citation>
    <scope>NUCLEOTIDE SEQUENCE</scope>
</reference>